<dbReference type="GO" id="GO:0022857">
    <property type="term" value="F:transmembrane transporter activity"/>
    <property type="evidence" value="ECO:0007669"/>
    <property type="project" value="InterPro"/>
</dbReference>
<dbReference type="EMBL" id="DTFV01000127">
    <property type="protein sequence ID" value="HGI31423.1"/>
    <property type="molecule type" value="Genomic_DNA"/>
</dbReference>
<proteinExistence type="predicted"/>
<reference evidence="5" key="1">
    <citation type="journal article" date="2020" name="mSystems">
        <title>Genome- and Community-Level Interaction Insights into Carbon Utilization and Element Cycling Functions of Hydrothermarchaeota in Hydrothermal Sediment.</title>
        <authorList>
            <person name="Zhou Z."/>
            <person name="Liu Y."/>
            <person name="Xu W."/>
            <person name="Pan J."/>
            <person name="Luo Z.H."/>
            <person name="Li M."/>
        </authorList>
    </citation>
    <scope>NUCLEOTIDE SEQUENCE [LARGE SCALE GENOMIC DNA]</scope>
    <source>
        <strain evidence="5">SpSt-747</strain>
    </source>
</reference>
<feature type="transmembrane region" description="Helical" evidence="4">
    <location>
        <begin position="41"/>
        <end position="59"/>
    </location>
</feature>
<evidence type="ECO:0000313" key="5">
    <source>
        <dbReference type="EMBL" id="HGI31423.1"/>
    </source>
</evidence>
<keyword evidence="1 4" id="KW-0812">Transmembrane</keyword>
<sequence length="368" mass="40116">MAFLLFLFHFFVDWASSFPAPLGPYFVEHYHLSTKMVSTAITALGFLGSITQPLFALWAGRMKNHLLSLYLSLSGIALALSLLALPLSFVLLFGAFLLLFLANASFHPVGAALSGVRGNAFGVAFFTAGGIAGGAVGPLFITWFASRFPLSAIVWVVLLLWGLLSFGFWRFRGISLRVPHAEFSWRLFRALFSVFLLVGIRTFFTSLFHTFLPLYVATFASFVLGGMLLSFGVLVGFFANFLGVRLARVFPIWVVNVLSFVGLGVGLFFLPGMRSIPGLFLLSLSADFSAFLTMSVNVHEAQEILPEHRVFASSVAMGLAWSFGNLLSFLFASAFGDSVAFVLRTVGVLGMVVALFLLFVRPLHTAKG</sequence>
<dbReference type="AlphaFoldDB" id="A0A7V4DEG3"/>
<gene>
    <name evidence="5" type="ORF">ENV30_09000</name>
</gene>
<keyword evidence="2 4" id="KW-1133">Transmembrane helix</keyword>
<comment type="caution">
    <text evidence="5">The sequence shown here is derived from an EMBL/GenBank/DDBJ whole genome shotgun (WGS) entry which is preliminary data.</text>
</comment>
<evidence type="ECO:0000256" key="3">
    <source>
        <dbReference type="ARBA" id="ARBA00023136"/>
    </source>
</evidence>
<accession>A0A7V4DEG3</accession>
<feature type="transmembrane region" description="Helical" evidence="4">
    <location>
        <begin position="250"/>
        <end position="270"/>
    </location>
</feature>
<dbReference type="Gene3D" id="1.20.1250.20">
    <property type="entry name" value="MFS general substrate transporter like domains"/>
    <property type="match status" value="1"/>
</dbReference>
<organism evidence="5">
    <name type="scientific">Candidatus Caldatribacterium californiense</name>
    <dbReference type="NCBI Taxonomy" id="1454726"/>
    <lineage>
        <taxon>Bacteria</taxon>
        <taxon>Pseudomonadati</taxon>
        <taxon>Atribacterota</taxon>
        <taxon>Atribacteria</taxon>
        <taxon>Atribacterales</taxon>
        <taxon>Candidatus Caldatribacteriaceae</taxon>
        <taxon>Candidatus Caldatribacterium</taxon>
    </lineage>
</organism>
<feature type="transmembrane region" description="Helical" evidence="4">
    <location>
        <begin position="91"/>
        <end position="113"/>
    </location>
</feature>
<dbReference type="InterPro" id="IPR011701">
    <property type="entry name" value="MFS"/>
</dbReference>
<dbReference type="SUPFAM" id="SSF103473">
    <property type="entry name" value="MFS general substrate transporter"/>
    <property type="match status" value="1"/>
</dbReference>
<feature type="transmembrane region" description="Helical" evidence="4">
    <location>
        <begin position="341"/>
        <end position="360"/>
    </location>
</feature>
<feature type="transmembrane region" description="Helical" evidence="4">
    <location>
        <begin position="214"/>
        <end position="238"/>
    </location>
</feature>
<protein>
    <submittedName>
        <fullName evidence="5">MFS transporter</fullName>
    </submittedName>
</protein>
<feature type="transmembrane region" description="Helical" evidence="4">
    <location>
        <begin position="190"/>
        <end position="208"/>
    </location>
</feature>
<evidence type="ECO:0000256" key="1">
    <source>
        <dbReference type="ARBA" id="ARBA00022692"/>
    </source>
</evidence>
<dbReference type="InterPro" id="IPR036259">
    <property type="entry name" value="MFS_trans_sf"/>
</dbReference>
<evidence type="ECO:0000256" key="4">
    <source>
        <dbReference type="SAM" id="Phobius"/>
    </source>
</evidence>
<feature type="transmembrane region" description="Helical" evidence="4">
    <location>
        <begin position="150"/>
        <end position="169"/>
    </location>
</feature>
<feature type="transmembrane region" description="Helical" evidence="4">
    <location>
        <begin position="120"/>
        <end position="144"/>
    </location>
</feature>
<feature type="transmembrane region" description="Helical" evidence="4">
    <location>
        <begin position="66"/>
        <end position="85"/>
    </location>
</feature>
<feature type="transmembrane region" description="Helical" evidence="4">
    <location>
        <begin position="276"/>
        <end position="298"/>
    </location>
</feature>
<name>A0A7V4DEG3_9BACT</name>
<dbReference type="Pfam" id="PF07690">
    <property type="entry name" value="MFS_1"/>
    <property type="match status" value="1"/>
</dbReference>
<evidence type="ECO:0000256" key="2">
    <source>
        <dbReference type="ARBA" id="ARBA00022989"/>
    </source>
</evidence>
<feature type="transmembrane region" description="Helical" evidence="4">
    <location>
        <begin position="310"/>
        <end position="335"/>
    </location>
</feature>
<keyword evidence="3 4" id="KW-0472">Membrane</keyword>